<feature type="transmembrane region" description="Helical" evidence="2">
    <location>
        <begin position="203"/>
        <end position="221"/>
    </location>
</feature>
<evidence type="ECO:0008006" key="5">
    <source>
        <dbReference type="Google" id="ProtNLM"/>
    </source>
</evidence>
<dbReference type="STRING" id="988821.SAMN05421867_12015"/>
<keyword evidence="4" id="KW-1185">Reference proteome</keyword>
<keyword evidence="2" id="KW-0472">Membrane</keyword>
<dbReference type="OrthoDB" id="5006352at2"/>
<evidence type="ECO:0000256" key="1">
    <source>
        <dbReference type="SAM" id="MobiDB-lite"/>
    </source>
</evidence>
<evidence type="ECO:0000313" key="3">
    <source>
        <dbReference type="EMBL" id="SFB39059.1"/>
    </source>
</evidence>
<evidence type="ECO:0000313" key="4">
    <source>
        <dbReference type="Proteomes" id="UP000199012"/>
    </source>
</evidence>
<dbReference type="Proteomes" id="UP000199012">
    <property type="component" value="Unassembled WGS sequence"/>
</dbReference>
<organism evidence="3 4">
    <name type="scientific">Cellulomonas marina</name>
    <dbReference type="NCBI Taxonomy" id="988821"/>
    <lineage>
        <taxon>Bacteria</taxon>
        <taxon>Bacillati</taxon>
        <taxon>Actinomycetota</taxon>
        <taxon>Actinomycetes</taxon>
        <taxon>Micrococcales</taxon>
        <taxon>Cellulomonadaceae</taxon>
        <taxon>Cellulomonas</taxon>
    </lineage>
</organism>
<dbReference type="EMBL" id="FOKA01000020">
    <property type="protein sequence ID" value="SFB39059.1"/>
    <property type="molecule type" value="Genomic_DNA"/>
</dbReference>
<feature type="region of interest" description="Disordered" evidence="1">
    <location>
        <begin position="1"/>
        <end position="36"/>
    </location>
</feature>
<feature type="transmembrane region" description="Helical" evidence="2">
    <location>
        <begin position="227"/>
        <end position="248"/>
    </location>
</feature>
<protein>
    <recommendedName>
        <fullName evidence="5">DUF4386 family protein</fullName>
    </recommendedName>
</protein>
<gene>
    <name evidence="3" type="ORF">SAMN05421867_12015</name>
</gene>
<feature type="transmembrane region" description="Helical" evidence="2">
    <location>
        <begin position="124"/>
        <end position="145"/>
    </location>
</feature>
<evidence type="ECO:0000256" key="2">
    <source>
        <dbReference type="SAM" id="Phobius"/>
    </source>
</evidence>
<accession>A0A1I1AM03</accession>
<reference evidence="3 4" key="1">
    <citation type="submission" date="2016-10" db="EMBL/GenBank/DDBJ databases">
        <authorList>
            <person name="de Groot N.N."/>
        </authorList>
    </citation>
    <scope>NUCLEOTIDE SEQUENCE [LARGE SCALE GENOMIC DNA]</scope>
    <source>
        <strain evidence="3 4">CGMCC 4.6945</strain>
    </source>
</reference>
<keyword evidence="2" id="KW-1133">Transmembrane helix</keyword>
<proteinExistence type="predicted"/>
<name>A0A1I1AM03_9CELL</name>
<dbReference type="RefSeq" id="WP_139224510.1">
    <property type="nucleotide sequence ID" value="NZ_BONM01000033.1"/>
</dbReference>
<feature type="transmembrane region" description="Helical" evidence="2">
    <location>
        <begin position="176"/>
        <end position="196"/>
    </location>
</feature>
<sequence length="263" mass="27062">MSTTTPGTDAATTGPRTRHQPVDGSVHEPAPETTREATHEAADLRRLGLVGGGVALLASAALMWVGNLTSPEQTAPDDAGYLASLARDTTLSAVSALAYHWSWTLLAFGLVASMLLVRRRRGRALVAWGAVLGAVGAVSMSGLLLSDWFGMAAVEVVGTDAAVEVFRAATGEPLVAVLWSLPAKVLGLLGPVLLLAGLARAGVLGWWTVPVAVLGVVAPALAFGLPFFALVSVLLQAPVVALGLRLVARGRTGRDARDLLPAS</sequence>
<feature type="transmembrane region" description="Helical" evidence="2">
    <location>
        <begin position="98"/>
        <end position="117"/>
    </location>
</feature>
<feature type="transmembrane region" description="Helical" evidence="2">
    <location>
        <begin position="47"/>
        <end position="66"/>
    </location>
</feature>
<keyword evidence="2" id="KW-0812">Transmembrane</keyword>
<dbReference type="AlphaFoldDB" id="A0A1I1AM03"/>
<feature type="compositionally biased region" description="Low complexity" evidence="1">
    <location>
        <begin position="1"/>
        <end position="15"/>
    </location>
</feature>
<feature type="compositionally biased region" description="Basic and acidic residues" evidence="1">
    <location>
        <begin position="25"/>
        <end position="36"/>
    </location>
</feature>